<dbReference type="OrthoDB" id="432970at2759"/>
<keyword evidence="1" id="KW-0175">Coiled coil</keyword>
<sequence>MANRPVRFDFQTDLEGTLKYVHDIPRSFVTPNAQVMQHDPKYIKNFVAAMQPIMLEHEAACRAASNPKCQNCGSPTAKVLQTPMSWLHLVDEPFINVLVNPVCDKSDCEMRTRQQIQDMMAEVTAEVQEAEEYAGKLRDTVEVLPLCAVQGRGILWKGAPEGGLEGA</sequence>
<protein>
    <submittedName>
        <fullName evidence="2">Uncharacterized protein</fullName>
    </submittedName>
</protein>
<dbReference type="EMBL" id="KZ805899">
    <property type="protein sequence ID" value="PVH91305.1"/>
    <property type="molecule type" value="Genomic_DNA"/>
</dbReference>
<proteinExistence type="predicted"/>
<keyword evidence="3" id="KW-1185">Reference proteome</keyword>
<name>A0A2V1CZY7_9PLEO</name>
<reference evidence="2 3" key="1">
    <citation type="journal article" date="2018" name="Sci. Rep.">
        <title>Comparative genomics provides insights into the lifestyle and reveals functional heterogeneity of dark septate endophytic fungi.</title>
        <authorList>
            <person name="Knapp D.G."/>
            <person name="Nemeth J.B."/>
            <person name="Barry K."/>
            <person name="Hainaut M."/>
            <person name="Henrissat B."/>
            <person name="Johnson J."/>
            <person name="Kuo A."/>
            <person name="Lim J.H.P."/>
            <person name="Lipzen A."/>
            <person name="Nolan M."/>
            <person name="Ohm R.A."/>
            <person name="Tamas L."/>
            <person name="Grigoriev I.V."/>
            <person name="Spatafora J.W."/>
            <person name="Nagy L.G."/>
            <person name="Kovacs G.M."/>
        </authorList>
    </citation>
    <scope>NUCLEOTIDE SEQUENCE [LARGE SCALE GENOMIC DNA]</scope>
    <source>
        <strain evidence="2 3">DSE2036</strain>
    </source>
</reference>
<evidence type="ECO:0000313" key="3">
    <source>
        <dbReference type="Proteomes" id="UP000244855"/>
    </source>
</evidence>
<gene>
    <name evidence="2" type="ORF">DM02DRAFT_734224</name>
</gene>
<dbReference type="AlphaFoldDB" id="A0A2V1CZY7"/>
<evidence type="ECO:0000313" key="2">
    <source>
        <dbReference type="EMBL" id="PVH91305.1"/>
    </source>
</evidence>
<accession>A0A2V1CZY7</accession>
<evidence type="ECO:0000256" key="1">
    <source>
        <dbReference type="SAM" id="Coils"/>
    </source>
</evidence>
<feature type="coiled-coil region" evidence="1">
    <location>
        <begin position="113"/>
        <end position="140"/>
    </location>
</feature>
<dbReference type="Proteomes" id="UP000244855">
    <property type="component" value="Unassembled WGS sequence"/>
</dbReference>
<organism evidence="2 3">
    <name type="scientific">Periconia macrospinosa</name>
    <dbReference type="NCBI Taxonomy" id="97972"/>
    <lineage>
        <taxon>Eukaryota</taxon>
        <taxon>Fungi</taxon>
        <taxon>Dikarya</taxon>
        <taxon>Ascomycota</taxon>
        <taxon>Pezizomycotina</taxon>
        <taxon>Dothideomycetes</taxon>
        <taxon>Pleosporomycetidae</taxon>
        <taxon>Pleosporales</taxon>
        <taxon>Massarineae</taxon>
        <taxon>Periconiaceae</taxon>
        <taxon>Periconia</taxon>
    </lineage>
</organism>